<comment type="cofactor">
    <cofactor evidence="1">
        <name>[4Fe-4S] cluster</name>
        <dbReference type="ChEBI" id="CHEBI:49883"/>
    </cofactor>
</comment>
<accession>X1Q6Z1</accession>
<organism evidence="7">
    <name type="scientific">marine sediment metagenome</name>
    <dbReference type="NCBI Taxonomy" id="412755"/>
    <lineage>
        <taxon>unclassified sequences</taxon>
        <taxon>metagenomes</taxon>
        <taxon>ecological metagenomes</taxon>
    </lineage>
</organism>
<dbReference type="GO" id="GO:0046872">
    <property type="term" value="F:metal ion binding"/>
    <property type="evidence" value="ECO:0007669"/>
    <property type="project" value="UniProtKB-KW"/>
</dbReference>
<feature type="non-terminal residue" evidence="7">
    <location>
        <position position="1"/>
    </location>
</feature>
<comment type="caution">
    <text evidence="7">The sequence shown here is derived from an EMBL/GenBank/DDBJ whole genome shotgun (WGS) entry which is preliminary data.</text>
</comment>
<name>X1Q6Z1_9ZZZZ</name>
<evidence type="ECO:0000313" key="7">
    <source>
        <dbReference type="EMBL" id="GAI46840.1"/>
    </source>
</evidence>
<dbReference type="Pfam" id="PF02310">
    <property type="entry name" value="B12-binding"/>
    <property type="match status" value="1"/>
</dbReference>
<evidence type="ECO:0000256" key="1">
    <source>
        <dbReference type="ARBA" id="ARBA00001966"/>
    </source>
</evidence>
<feature type="domain" description="B12-binding" evidence="6">
    <location>
        <begin position="1"/>
        <end position="124"/>
    </location>
</feature>
<dbReference type="AlphaFoldDB" id="X1Q6Z1"/>
<dbReference type="InterPro" id="IPR006158">
    <property type="entry name" value="Cobalamin-bd"/>
</dbReference>
<dbReference type="PANTHER" id="PTHR43409">
    <property type="entry name" value="ANAEROBIC MAGNESIUM-PROTOPORPHYRIN IX MONOMETHYL ESTER CYCLASE-RELATED"/>
    <property type="match status" value="1"/>
</dbReference>
<protein>
    <recommendedName>
        <fullName evidence="6">B12-binding domain-containing protein</fullName>
    </recommendedName>
</protein>
<dbReference type="Gene3D" id="3.40.50.280">
    <property type="entry name" value="Cobalamin-binding domain"/>
    <property type="match status" value="1"/>
</dbReference>
<dbReference type="PANTHER" id="PTHR43409:SF16">
    <property type="entry name" value="SLR0320 PROTEIN"/>
    <property type="match status" value="1"/>
</dbReference>
<evidence type="ECO:0000256" key="2">
    <source>
        <dbReference type="ARBA" id="ARBA00022691"/>
    </source>
</evidence>
<evidence type="ECO:0000256" key="3">
    <source>
        <dbReference type="ARBA" id="ARBA00022723"/>
    </source>
</evidence>
<keyword evidence="3" id="KW-0479">Metal-binding</keyword>
<dbReference type="GO" id="GO:0031419">
    <property type="term" value="F:cobalamin binding"/>
    <property type="evidence" value="ECO:0007669"/>
    <property type="project" value="InterPro"/>
</dbReference>
<feature type="non-terminal residue" evidence="7">
    <location>
        <position position="132"/>
    </location>
</feature>
<dbReference type="EMBL" id="BARV01042198">
    <property type="protein sequence ID" value="GAI46840.1"/>
    <property type="molecule type" value="Genomic_DNA"/>
</dbReference>
<evidence type="ECO:0000259" key="6">
    <source>
        <dbReference type="PROSITE" id="PS51332"/>
    </source>
</evidence>
<proteinExistence type="predicted"/>
<keyword evidence="2" id="KW-0949">S-adenosyl-L-methionine</keyword>
<dbReference type="GO" id="GO:0005829">
    <property type="term" value="C:cytosol"/>
    <property type="evidence" value="ECO:0007669"/>
    <property type="project" value="TreeGrafter"/>
</dbReference>
<keyword evidence="4" id="KW-0408">Iron</keyword>
<dbReference type="PROSITE" id="PS51332">
    <property type="entry name" value="B12_BINDING"/>
    <property type="match status" value="1"/>
</dbReference>
<evidence type="ECO:0000256" key="4">
    <source>
        <dbReference type="ARBA" id="ARBA00023004"/>
    </source>
</evidence>
<evidence type="ECO:0000256" key="5">
    <source>
        <dbReference type="ARBA" id="ARBA00023014"/>
    </source>
</evidence>
<sequence>FALLIASFIRSHGYSVMVIDADAQGWDHEYTVAKVLEAQPFLGAIIVQGANPSASSTPKMTAASELLRTLKGKAHIKTILGGIHPSALPERTLREEETDFVCQGEGFYTILELLDRLKEGTPLRGIGGLWYW</sequence>
<reference evidence="7" key="1">
    <citation type="journal article" date="2014" name="Front. Microbiol.">
        <title>High frequency of phylogenetically diverse reductive dehalogenase-homologous genes in deep subseafloor sedimentary metagenomes.</title>
        <authorList>
            <person name="Kawai M."/>
            <person name="Futagami T."/>
            <person name="Toyoda A."/>
            <person name="Takaki Y."/>
            <person name="Nishi S."/>
            <person name="Hori S."/>
            <person name="Arai W."/>
            <person name="Tsubouchi T."/>
            <person name="Morono Y."/>
            <person name="Uchiyama I."/>
            <person name="Ito T."/>
            <person name="Fujiyama A."/>
            <person name="Inagaki F."/>
            <person name="Takami H."/>
        </authorList>
    </citation>
    <scope>NUCLEOTIDE SEQUENCE</scope>
    <source>
        <strain evidence="7">Expedition CK06-06</strain>
    </source>
</reference>
<dbReference type="GO" id="GO:0051536">
    <property type="term" value="F:iron-sulfur cluster binding"/>
    <property type="evidence" value="ECO:0007669"/>
    <property type="project" value="UniProtKB-KW"/>
</dbReference>
<keyword evidence="5" id="KW-0411">Iron-sulfur</keyword>
<dbReference type="InterPro" id="IPR051198">
    <property type="entry name" value="BchE-like"/>
</dbReference>
<gene>
    <name evidence="7" type="ORF">S06H3_63563</name>
</gene>